<evidence type="ECO:0000259" key="1">
    <source>
        <dbReference type="Pfam" id="PF13456"/>
    </source>
</evidence>
<dbReference type="Pfam" id="PF13456">
    <property type="entry name" value="RVT_3"/>
    <property type="match status" value="1"/>
</dbReference>
<dbReference type="InterPro" id="IPR053151">
    <property type="entry name" value="RNase_H-like"/>
</dbReference>
<evidence type="ECO:0000313" key="3">
    <source>
        <dbReference type="Proteomes" id="UP001396334"/>
    </source>
</evidence>
<evidence type="ECO:0000313" key="2">
    <source>
        <dbReference type="EMBL" id="KAK9029503.1"/>
    </source>
</evidence>
<reference evidence="2 3" key="1">
    <citation type="journal article" date="2024" name="G3 (Bethesda)">
        <title>Genome assembly of Hibiscus sabdariffa L. provides insights into metabolisms of medicinal natural products.</title>
        <authorList>
            <person name="Kim T."/>
        </authorList>
    </citation>
    <scope>NUCLEOTIDE SEQUENCE [LARGE SCALE GENOMIC DNA]</scope>
    <source>
        <strain evidence="2">TK-2024</strain>
        <tissue evidence="2">Old leaves</tissue>
    </source>
</reference>
<dbReference type="EMBL" id="JBBPBN010000011">
    <property type="protein sequence ID" value="KAK9029503.1"/>
    <property type="molecule type" value="Genomic_DNA"/>
</dbReference>
<name>A0ABR2SWA1_9ROSI</name>
<dbReference type="InterPro" id="IPR002156">
    <property type="entry name" value="RNaseH_domain"/>
</dbReference>
<keyword evidence="3" id="KW-1185">Reference proteome</keyword>
<gene>
    <name evidence="2" type="ORF">V6N11_026617</name>
</gene>
<accession>A0ABR2SWA1</accession>
<dbReference type="PANTHER" id="PTHR47723:SF19">
    <property type="entry name" value="POLYNUCLEOTIDYL TRANSFERASE, RIBONUCLEASE H-LIKE SUPERFAMILY PROTEIN"/>
    <property type="match status" value="1"/>
</dbReference>
<comment type="caution">
    <text evidence="2">The sequence shown here is derived from an EMBL/GenBank/DDBJ whole genome shotgun (WGS) entry which is preliminary data.</text>
</comment>
<dbReference type="InterPro" id="IPR044730">
    <property type="entry name" value="RNase_H-like_dom_plant"/>
</dbReference>
<sequence length="288" mass="33357">MVNRMSRNSQRQKLMTNLERCKRKLTDDPYCPLCHREVESILHTLRDCVYIRQYWRRIVPQVLLNTFFSSSAQDWLRHNLYSNILFRTNLPWKLVFSSILWHIWKNRNDAIFLGSSSTTFEQVLSRGIPWANYYNDGWMRGALVTQPITNPTPWSNPEPGWFCLNIDGVVSLNSGKATIEGLLRDNAGNFVFGYSKFIECVNSLHAELWSLYIGLQLAWDYGITISSIRNFWHRAWFIDLTWTPRSGNIAADKLARLANCSSFELSFFSSPPTELSDILSSDALLVTL</sequence>
<dbReference type="InterPro" id="IPR012337">
    <property type="entry name" value="RNaseH-like_sf"/>
</dbReference>
<proteinExistence type="predicted"/>
<dbReference type="CDD" id="cd06222">
    <property type="entry name" value="RNase_H_like"/>
    <property type="match status" value="1"/>
</dbReference>
<protein>
    <recommendedName>
        <fullName evidence="1">RNase H type-1 domain-containing protein</fullName>
    </recommendedName>
</protein>
<organism evidence="2 3">
    <name type="scientific">Hibiscus sabdariffa</name>
    <name type="common">roselle</name>
    <dbReference type="NCBI Taxonomy" id="183260"/>
    <lineage>
        <taxon>Eukaryota</taxon>
        <taxon>Viridiplantae</taxon>
        <taxon>Streptophyta</taxon>
        <taxon>Embryophyta</taxon>
        <taxon>Tracheophyta</taxon>
        <taxon>Spermatophyta</taxon>
        <taxon>Magnoliopsida</taxon>
        <taxon>eudicotyledons</taxon>
        <taxon>Gunneridae</taxon>
        <taxon>Pentapetalae</taxon>
        <taxon>rosids</taxon>
        <taxon>malvids</taxon>
        <taxon>Malvales</taxon>
        <taxon>Malvaceae</taxon>
        <taxon>Malvoideae</taxon>
        <taxon>Hibiscus</taxon>
    </lineage>
</organism>
<dbReference type="SUPFAM" id="SSF53098">
    <property type="entry name" value="Ribonuclease H-like"/>
    <property type="match status" value="1"/>
</dbReference>
<dbReference type="PANTHER" id="PTHR47723">
    <property type="entry name" value="OS05G0353850 PROTEIN"/>
    <property type="match status" value="1"/>
</dbReference>
<feature type="domain" description="RNase H type-1" evidence="1">
    <location>
        <begin position="165"/>
        <end position="223"/>
    </location>
</feature>
<dbReference type="Proteomes" id="UP001396334">
    <property type="component" value="Unassembled WGS sequence"/>
</dbReference>